<dbReference type="HOGENOM" id="CLU_038034_6_0_6"/>
<evidence type="ECO:0000256" key="2">
    <source>
        <dbReference type="SAM" id="SignalP"/>
    </source>
</evidence>
<evidence type="ECO:0000259" key="3">
    <source>
        <dbReference type="PROSITE" id="PS50983"/>
    </source>
</evidence>
<keyword evidence="1" id="KW-0175">Coiled coil</keyword>
<dbReference type="PANTHER" id="PTHR30535:SF4">
    <property type="entry name" value="HEMIN-BINDING PERIPLASMIC PROTEIN HMUT"/>
    <property type="match status" value="1"/>
</dbReference>
<feature type="coiled-coil region" evidence="1">
    <location>
        <begin position="145"/>
        <end position="172"/>
    </location>
</feature>
<dbReference type="AlphaFoldDB" id="Q2SB49"/>
<dbReference type="PANTHER" id="PTHR30535">
    <property type="entry name" value="VITAMIN B12-BINDING PROTEIN"/>
    <property type="match status" value="1"/>
</dbReference>
<dbReference type="KEGG" id="hch:HCH_05461"/>
<feature type="chain" id="PRO_5004215374" evidence="2">
    <location>
        <begin position="31"/>
        <end position="295"/>
    </location>
</feature>
<dbReference type="PROSITE" id="PS50983">
    <property type="entry name" value="FE_B12_PBP"/>
    <property type="match status" value="1"/>
</dbReference>
<reference evidence="4 5" key="1">
    <citation type="journal article" date="2005" name="Nucleic Acids Res.">
        <title>Genomic blueprint of Hahella chejuensis, a marine microbe producing an algicidal agent.</title>
        <authorList>
            <person name="Jeong H."/>
            <person name="Yim J.H."/>
            <person name="Lee C."/>
            <person name="Choi S.-H."/>
            <person name="Park Y.K."/>
            <person name="Yoon S.H."/>
            <person name="Hur C.-G."/>
            <person name="Kang H.-Y."/>
            <person name="Kim D."/>
            <person name="Lee H.H."/>
            <person name="Park K.H."/>
            <person name="Park S.-H."/>
            <person name="Park H.-S."/>
            <person name="Lee H.K."/>
            <person name="Oh T.K."/>
            <person name="Kim J.F."/>
        </authorList>
    </citation>
    <scope>NUCLEOTIDE SEQUENCE [LARGE SCALE GENOMIC DNA]</scope>
    <source>
        <strain evidence="4 5">KCTC 2396</strain>
    </source>
</reference>
<protein>
    <submittedName>
        <fullName evidence="4">ABC-type hemin transport system, periplasmic component</fullName>
    </submittedName>
</protein>
<gene>
    <name evidence="4" type="ordered locus">HCH_05461</name>
</gene>
<dbReference type="CDD" id="cd01149">
    <property type="entry name" value="HutB"/>
    <property type="match status" value="1"/>
</dbReference>
<accession>Q2SB49</accession>
<dbReference type="InterPro" id="IPR002491">
    <property type="entry name" value="ABC_transptr_periplasmic_BD"/>
</dbReference>
<feature type="signal peptide" evidence="2">
    <location>
        <begin position="1"/>
        <end position="30"/>
    </location>
</feature>
<organism evidence="4 5">
    <name type="scientific">Hahella chejuensis (strain KCTC 2396)</name>
    <dbReference type="NCBI Taxonomy" id="349521"/>
    <lineage>
        <taxon>Bacteria</taxon>
        <taxon>Pseudomonadati</taxon>
        <taxon>Pseudomonadota</taxon>
        <taxon>Gammaproteobacteria</taxon>
        <taxon>Oceanospirillales</taxon>
        <taxon>Hahellaceae</taxon>
        <taxon>Hahella</taxon>
    </lineage>
</organism>
<dbReference type="InterPro" id="IPR050902">
    <property type="entry name" value="ABC_Transporter_SBP"/>
</dbReference>
<evidence type="ECO:0000313" key="4">
    <source>
        <dbReference type="EMBL" id="ABC32125.1"/>
    </source>
</evidence>
<keyword evidence="2" id="KW-0732">Signal</keyword>
<dbReference type="RefSeq" id="WP_011399189.1">
    <property type="nucleotide sequence ID" value="NC_007645.1"/>
</dbReference>
<dbReference type="Pfam" id="PF01497">
    <property type="entry name" value="Peripla_BP_2"/>
    <property type="match status" value="1"/>
</dbReference>
<dbReference type="OrthoDB" id="9797736at2"/>
<evidence type="ECO:0000256" key="1">
    <source>
        <dbReference type="SAM" id="Coils"/>
    </source>
</evidence>
<name>Q2SB49_HAHCH</name>
<dbReference type="SUPFAM" id="SSF53807">
    <property type="entry name" value="Helical backbone' metal receptor"/>
    <property type="match status" value="1"/>
</dbReference>
<keyword evidence="5" id="KW-1185">Reference proteome</keyword>
<dbReference type="STRING" id="349521.HCH_05461"/>
<dbReference type="EMBL" id="CP000155">
    <property type="protein sequence ID" value="ABC32125.1"/>
    <property type="molecule type" value="Genomic_DNA"/>
</dbReference>
<sequence>MISVGASVRNLSAGWMCAALLSIFSVAAQAATPTPAPERMQRILSVGGAVTEIVYALDQEQRLIGSDITSYFPAEAENMPKVGYQRSLSAEGILALRPDAVLASEEAGPPTVLKQLKGAGTTWFTVPTAQDLEGVYANIRQIGYLLGAETRAEKLITDMQAQQQQLEQEKAHDQRHARVLFVLQHSGGAPMVAGANTAADRIIRLSGAVNALQGVEGYKPMTPESLAQAQPDLILTTTLGMEQVGGVDAMRHIPGVSLTPAGRNEKIVAMDGLLLLGFGPRTVVAARQLRQTWME</sequence>
<feature type="domain" description="Fe/B12 periplasmic-binding" evidence="3">
    <location>
        <begin position="42"/>
        <end position="295"/>
    </location>
</feature>
<evidence type="ECO:0000313" key="5">
    <source>
        <dbReference type="Proteomes" id="UP000000238"/>
    </source>
</evidence>
<dbReference type="eggNOG" id="COG4558">
    <property type="taxonomic scope" value="Bacteria"/>
</dbReference>
<dbReference type="Gene3D" id="3.40.50.1980">
    <property type="entry name" value="Nitrogenase molybdenum iron protein domain"/>
    <property type="match status" value="2"/>
</dbReference>
<dbReference type="Proteomes" id="UP000000238">
    <property type="component" value="Chromosome"/>
</dbReference>
<proteinExistence type="predicted"/>